<dbReference type="OrthoDB" id="165093at2"/>
<comment type="caution">
    <text evidence="2">The sequence shown here is derived from an EMBL/GenBank/DDBJ whole genome shotgun (WGS) entry which is preliminary data.</text>
</comment>
<dbReference type="EMBL" id="BIFR01000001">
    <property type="protein sequence ID" value="GCE11084.1"/>
    <property type="molecule type" value="Genomic_DNA"/>
</dbReference>
<evidence type="ECO:0000256" key="1">
    <source>
        <dbReference type="SAM" id="MobiDB-lite"/>
    </source>
</evidence>
<evidence type="ECO:0000313" key="3">
    <source>
        <dbReference type="Proteomes" id="UP000287352"/>
    </source>
</evidence>
<dbReference type="RefSeq" id="WP_126578707.1">
    <property type="nucleotide sequence ID" value="NZ_BIFR01000001.1"/>
</dbReference>
<dbReference type="AlphaFoldDB" id="A0A401ZWH2"/>
<feature type="compositionally biased region" description="Low complexity" evidence="1">
    <location>
        <begin position="114"/>
        <end position="136"/>
    </location>
</feature>
<name>A0A401ZWH2_9CHLR</name>
<sequence length="142" mass="15557">MTTYQIPLVVGVFPDTQTAKNAVDALRSAGFKYDQVGVAMRTENQELHNLQQDLVNLGVAEDRADHFDEEYKAGHVVVSVRPDGREREAREILDSQGAAELEGSNIQSQPSMPAAMQTQQQDSAADMQAQQQDPAALSQQES</sequence>
<accession>A0A401ZWH2</accession>
<evidence type="ECO:0008006" key="4">
    <source>
        <dbReference type="Google" id="ProtNLM"/>
    </source>
</evidence>
<evidence type="ECO:0000313" key="2">
    <source>
        <dbReference type="EMBL" id="GCE11084.1"/>
    </source>
</evidence>
<dbReference type="Proteomes" id="UP000287352">
    <property type="component" value="Unassembled WGS sequence"/>
</dbReference>
<organism evidence="2 3">
    <name type="scientific">Tengunoibacter tsumagoiensis</name>
    <dbReference type="NCBI Taxonomy" id="2014871"/>
    <lineage>
        <taxon>Bacteria</taxon>
        <taxon>Bacillati</taxon>
        <taxon>Chloroflexota</taxon>
        <taxon>Ktedonobacteria</taxon>
        <taxon>Ktedonobacterales</taxon>
        <taxon>Dictyobacteraceae</taxon>
        <taxon>Tengunoibacter</taxon>
    </lineage>
</organism>
<gene>
    <name evidence="2" type="ORF">KTT_09430</name>
</gene>
<keyword evidence="3" id="KW-1185">Reference proteome</keyword>
<feature type="region of interest" description="Disordered" evidence="1">
    <location>
        <begin position="94"/>
        <end position="142"/>
    </location>
</feature>
<reference evidence="3" key="1">
    <citation type="submission" date="2018-12" db="EMBL/GenBank/DDBJ databases">
        <title>Tengunoibacter tsumagoiensis gen. nov., sp. nov., Dictyobacter kobayashii sp. nov., D. alpinus sp. nov., and D. joshuensis sp. nov. and description of Dictyobacteraceae fam. nov. within the order Ktedonobacterales isolated from Tengu-no-mugimeshi.</title>
        <authorList>
            <person name="Wang C.M."/>
            <person name="Zheng Y."/>
            <person name="Sakai Y."/>
            <person name="Toyoda A."/>
            <person name="Minakuchi Y."/>
            <person name="Abe K."/>
            <person name="Yokota A."/>
            <person name="Yabe S."/>
        </authorList>
    </citation>
    <scope>NUCLEOTIDE SEQUENCE [LARGE SCALE GENOMIC DNA]</scope>
    <source>
        <strain evidence="3">Uno3</strain>
    </source>
</reference>
<proteinExistence type="predicted"/>
<protein>
    <recommendedName>
        <fullName evidence="4">General stress protein 17M-like domain-containing protein</fullName>
    </recommendedName>
</protein>